<feature type="transmembrane region" description="Helical" evidence="1">
    <location>
        <begin position="64"/>
        <end position="87"/>
    </location>
</feature>
<dbReference type="Gene3D" id="1.20.1300.10">
    <property type="entry name" value="Fumarate reductase/succinate dehydrogenase, transmembrane subunit"/>
    <property type="match status" value="1"/>
</dbReference>
<dbReference type="AlphaFoldDB" id="A0A0B5H887"/>
<dbReference type="GO" id="GO:0045273">
    <property type="term" value="C:respiratory chain complex II (succinate dehydrogenase)"/>
    <property type="evidence" value="ECO:0007669"/>
    <property type="project" value="InterPro"/>
</dbReference>
<dbReference type="EC" id="1.3.5.1" evidence="2"/>
<dbReference type="GO" id="GO:0006099">
    <property type="term" value="P:tricarboxylic acid cycle"/>
    <property type="evidence" value="ECO:0007669"/>
    <property type="project" value="InterPro"/>
</dbReference>
<geneLocation type="mitochondrion" evidence="2"/>
<dbReference type="EMBL" id="KP165386">
    <property type="protein sequence ID" value="AJF36745.1"/>
    <property type="molecule type" value="Genomic_DNA"/>
</dbReference>
<accession>A0A0B5H887</accession>
<name>A0A0B5H887_KLEFL</name>
<keyword evidence="1" id="KW-1133">Transmembrane helix</keyword>
<organism evidence="2">
    <name type="scientific">Klebsormidium flaccidum</name>
    <name type="common">Filamentous green alga</name>
    <name type="synonym">Ulothrix flaccida</name>
    <dbReference type="NCBI Taxonomy" id="3175"/>
    <lineage>
        <taxon>Eukaryota</taxon>
        <taxon>Viridiplantae</taxon>
        <taxon>Streptophyta</taxon>
        <taxon>Klebsormidiophyceae</taxon>
        <taxon>Klebsormidiales</taxon>
        <taxon>Klebsormidiaceae</taxon>
        <taxon>Klebsormidium</taxon>
    </lineage>
</organism>
<gene>
    <name evidence="2" type="primary">sdh4</name>
</gene>
<dbReference type="SUPFAM" id="SSF81343">
    <property type="entry name" value="Fumarate reductase respiratory complex transmembrane subunits"/>
    <property type="match status" value="1"/>
</dbReference>
<reference evidence="2" key="1">
    <citation type="journal article" date="2014" name="Nucleic Acids Res.">
        <title>Widespread occurrence of organelle genome-encoded 5S rRNAs including permuted molecules.</title>
        <authorList>
            <person name="Valach M."/>
            <person name="Burger G."/>
            <person name="Gray M.W."/>
            <person name="Lang B.F."/>
        </authorList>
    </citation>
    <scope>NUCLEOTIDE SEQUENCE</scope>
    <source>
        <strain evidence="2">NIES-2285</strain>
    </source>
</reference>
<dbReference type="InterPro" id="IPR034804">
    <property type="entry name" value="SQR/QFR_C/D"/>
</dbReference>
<keyword evidence="1" id="KW-0812">Transmembrane</keyword>
<dbReference type="GO" id="GO:0005743">
    <property type="term" value="C:mitochondrial inner membrane"/>
    <property type="evidence" value="ECO:0007669"/>
    <property type="project" value="InterPro"/>
</dbReference>
<evidence type="ECO:0000256" key="1">
    <source>
        <dbReference type="SAM" id="Phobius"/>
    </source>
</evidence>
<dbReference type="GO" id="GO:0006121">
    <property type="term" value="P:mitochondrial electron transport, succinate to ubiquinone"/>
    <property type="evidence" value="ECO:0007669"/>
    <property type="project" value="InterPro"/>
</dbReference>
<dbReference type="GO" id="GO:0008177">
    <property type="term" value="F:succinate dehydrogenase (quinone) activity"/>
    <property type="evidence" value="ECO:0007669"/>
    <property type="project" value="UniProtKB-EC"/>
</dbReference>
<dbReference type="PANTHER" id="PTHR36358:SF1">
    <property type="entry name" value="SUCCINATE DEHYDROGENASE SUBUNIT 4, MITOCHONDRIAL"/>
    <property type="match status" value="1"/>
</dbReference>
<dbReference type="InterPro" id="IPR044963">
    <property type="entry name" value="SDH4"/>
</dbReference>
<keyword evidence="1" id="KW-0472">Membrane</keyword>
<sequence length="88" mass="9952">MTRINKEPLTHWLLQRSTAILLIPTFLSATPSSLIVLNIAMFWHAHIGISEILADYVHNSVTRVFVGTLIQVVILIAMKDFFILLLLP</sequence>
<keyword evidence="2" id="KW-0496">Mitochondrion</keyword>
<protein>
    <submittedName>
        <fullName evidence="2">Succinate dehydrogenase subunit 4</fullName>
        <ecNumber evidence="2">1.3.5.1</ecNumber>
    </submittedName>
</protein>
<keyword evidence="2" id="KW-0560">Oxidoreductase</keyword>
<evidence type="ECO:0000313" key="2">
    <source>
        <dbReference type="EMBL" id="AJF36745.1"/>
    </source>
</evidence>
<dbReference type="OMA" id="FWHTHAG"/>
<dbReference type="PANTHER" id="PTHR36358">
    <property type="entry name" value="SUCCINATE DEHYDROGENASE SUBUNIT 4, MITOCHONDRIAL"/>
    <property type="match status" value="1"/>
</dbReference>
<proteinExistence type="predicted"/>
<feature type="transmembrane region" description="Helical" evidence="1">
    <location>
        <begin position="21"/>
        <end position="44"/>
    </location>
</feature>